<name>A0A2S9X8C5_9NEIS</name>
<evidence type="ECO:0000313" key="2">
    <source>
        <dbReference type="EMBL" id="PRP71972.1"/>
    </source>
</evidence>
<feature type="transmembrane region" description="Helical" evidence="1">
    <location>
        <begin position="6"/>
        <end position="26"/>
    </location>
</feature>
<evidence type="ECO:0000256" key="1">
    <source>
        <dbReference type="SAM" id="Phobius"/>
    </source>
</evidence>
<keyword evidence="1" id="KW-1133">Transmembrane helix</keyword>
<comment type="caution">
    <text evidence="2">The sequence shown here is derived from an EMBL/GenBank/DDBJ whole genome shotgun (WGS) entry which is preliminary data.</text>
</comment>
<dbReference type="RefSeq" id="WP_088739535.1">
    <property type="nucleotide sequence ID" value="NZ_MTBD01000006.1"/>
</dbReference>
<dbReference type="EMBL" id="MTBD01000006">
    <property type="protein sequence ID" value="PRP71972.1"/>
    <property type="molecule type" value="Genomic_DNA"/>
</dbReference>
<keyword evidence="1" id="KW-0812">Transmembrane</keyword>
<protein>
    <submittedName>
        <fullName evidence="2">Uncharacterized protein</fullName>
    </submittedName>
</protein>
<gene>
    <name evidence="2" type="ORF">BUE93_03500</name>
</gene>
<keyword evidence="1" id="KW-0472">Membrane</keyword>
<sequence length="68" mass="7310">MKADRLFLAVGWAYMAAWALGGALFFGLRDGLQLAPMLYGALAAVMIGGVSALLLAGLVWLFTWLHQL</sequence>
<proteinExistence type="predicted"/>
<organism evidence="2 3">
    <name type="scientific">Chromobacterium amazonense</name>
    <dbReference type="NCBI Taxonomy" id="1382803"/>
    <lineage>
        <taxon>Bacteria</taxon>
        <taxon>Pseudomonadati</taxon>
        <taxon>Pseudomonadota</taxon>
        <taxon>Betaproteobacteria</taxon>
        <taxon>Neisseriales</taxon>
        <taxon>Chromobacteriaceae</taxon>
        <taxon>Chromobacterium</taxon>
    </lineage>
</organism>
<reference evidence="2 3" key="1">
    <citation type="submission" date="2017-01" db="EMBL/GenBank/DDBJ databases">
        <title>New insights into the genetic diversity of Chromobacterium isolated from tropical freshwater lake.</title>
        <authorList>
            <person name="Santos A.B."/>
            <person name="Nascimento A.M."/>
            <person name="Da Silva P.C."/>
        </authorList>
    </citation>
    <scope>NUCLEOTIDE SEQUENCE [LARGE SCALE GENOMIC DNA]</scope>
    <source>
        <strain evidence="2 3">56AF</strain>
    </source>
</reference>
<accession>A0A2S9X8C5</accession>
<dbReference type="Proteomes" id="UP000239469">
    <property type="component" value="Unassembled WGS sequence"/>
</dbReference>
<dbReference type="AlphaFoldDB" id="A0A2S9X8C5"/>
<feature type="transmembrane region" description="Helical" evidence="1">
    <location>
        <begin position="38"/>
        <end position="62"/>
    </location>
</feature>
<evidence type="ECO:0000313" key="3">
    <source>
        <dbReference type="Proteomes" id="UP000239469"/>
    </source>
</evidence>